<dbReference type="VEuPathDB" id="FungiDB:AWRI3580_g1952"/>
<dbReference type="HAMAP" id="MF_01813">
    <property type="entry name" value="MenG_UbiE_methyltr"/>
    <property type="match status" value="1"/>
</dbReference>
<comment type="function">
    <text evidence="4">Methyltransferase required for the conversion of 2-polyprenyl-6-methoxy-1,4-benzoquinol (DDMQH2) to 2-polyprenyl-3-methyl-6-methoxy-1,4-benzoquinol (DMQH2).</text>
</comment>
<evidence type="ECO:0000313" key="6">
    <source>
        <dbReference type="Proteomes" id="UP000095358"/>
    </source>
</evidence>
<feature type="binding site" evidence="4">
    <location>
        <begin position="170"/>
        <end position="171"/>
    </location>
    <ligand>
        <name>S-adenosyl-L-methionine</name>
        <dbReference type="ChEBI" id="CHEBI:59789"/>
    </ligand>
</feature>
<keyword evidence="6" id="KW-1185">Reference proteome</keyword>
<keyword evidence="4" id="KW-0496">Mitochondrion</keyword>
<dbReference type="GO" id="GO:0008425">
    <property type="term" value="F:2-methoxy-6-polyprenyl-1,4-benzoquinol methyltransferase activity"/>
    <property type="evidence" value="ECO:0007669"/>
    <property type="project" value="UniProtKB-UniRule"/>
</dbReference>
<comment type="similarity">
    <text evidence="4">Belongs to the class I-like SAM-binding methyltransferase superfamily. MenG/UbiE family.</text>
</comment>
<dbReference type="Pfam" id="PF01209">
    <property type="entry name" value="Ubie_methyltran"/>
    <property type="match status" value="1"/>
</dbReference>
<dbReference type="CDD" id="cd02440">
    <property type="entry name" value="AdoMet_MTases"/>
    <property type="match status" value="1"/>
</dbReference>
<evidence type="ECO:0000256" key="4">
    <source>
        <dbReference type="HAMAP-Rule" id="MF_03191"/>
    </source>
</evidence>
<evidence type="ECO:0000313" key="5">
    <source>
        <dbReference type="EMBL" id="OEJ88815.1"/>
    </source>
</evidence>
<dbReference type="EMBL" id="LPNN01000004">
    <property type="protein sequence ID" value="OEJ88815.1"/>
    <property type="molecule type" value="Genomic_DNA"/>
</dbReference>
<protein>
    <recommendedName>
        <fullName evidence="4">2-methoxy-6-polyprenyl-1,4-benzoquinol methylase, mitochondrial</fullName>
        <ecNumber evidence="4">2.1.1.201</ecNumber>
    </recommendedName>
    <alternativeName>
        <fullName evidence="4">Ubiquinone biosynthesis methyltransferase COQ5</fullName>
    </alternativeName>
</protein>
<dbReference type="GO" id="GO:0031314">
    <property type="term" value="C:extrinsic component of mitochondrial inner membrane"/>
    <property type="evidence" value="ECO:0007669"/>
    <property type="project" value="UniProtKB-UniRule"/>
</dbReference>
<dbReference type="GO" id="GO:0032259">
    <property type="term" value="P:methylation"/>
    <property type="evidence" value="ECO:0007669"/>
    <property type="project" value="UniProtKB-KW"/>
</dbReference>
<evidence type="ECO:0000256" key="2">
    <source>
        <dbReference type="ARBA" id="ARBA00022679"/>
    </source>
</evidence>
<dbReference type="PROSITE" id="PS01183">
    <property type="entry name" value="UBIE_1"/>
    <property type="match status" value="1"/>
</dbReference>
<comment type="catalytic activity">
    <reaction evidence="4">
        <text>a 2-methoxy-6-(all-trans-polyprenyl)benzene-1,4-diol + S-adenosyl-L-methionine = a 5-methoxy-2-methyl-3-(all-trans-polyprenyl)benzene-1,4-diol + S-adenosyl-L-homocysteine + H(+)</text>
        <dbReference type="Rhea" id="RHEA:28286"/>
        <dbReference type="Rhea" id="RHEA-COMP:10858"/>
        <dbReference type="Rhea" id="RHEA-COMP:10859"/>
        <dbReference type="ChEBI" id="CHEBI:15378"/>
        <dbReference type="ChEBI" id="CHEBI:57856"/>
        <dbReference type="ChEBI" id="CHEBI:59789"/>
        <dbReference type="ChEBI" id="CHEBI:84166"/>
        <dbReference type="ChEBI" id="CHEBI:84167"/>
        <dbReference type="EC" id="2.1.1.201"/>
    </reaction>
</comment>
<keyword evidence="4" id="KW-0999">Mitochondrion inner membrane</keyword>
<dbReference type="UniPathway" id="UPA00232"/>
<dbReference type="NCBIfam" id="TIGR01934">
    <property type="entry name" value="MenG_MenH_UbiE"/>
    <property type="match status" value="1"/>
</dbReference>
<sequence>MRYSNGLTKLQGISTRSLFKGSTIMPLQRRLNSSDNNKDFTHFGFKTVKLEEKEKLVGGVFSSVATSYDLMNDVMSLGVHRLWKHHFIQKLDAGKRLHSAEPLHFIDVAGGSGDIAQGILENAKTKFGDEVSTVDVVDINADMLNEGVKRFSTLTNIKDKEDRVRFLVQNGETLEDIESNSKDVYTISFGIRNFTNIQKGLDTAYRVLKPGGIFFCLEFSKVDNPIVELGYKQWSKVLPVMGSVLANDYDSYEYLVQSIEKFPNQESFKSMIEKAGFKCCGYENLTFGVATIHWGIKV</sequence>
<reference evidence="6" key="1">
    <citation type="journal article" date="2016" name="Genome Announc.">
        <title>Genome sequences of three species of Hanseniaspora isolated from spontaneous wine fermentations.</title>
        <authorList>
            <person name="Sternes P.R."/>
            <person name="Lee D."/>
            <person name="Kutyna D.R."/>
            <person name="Borneman A.R."/>
        </authorList>
    </citation>
    <scope>NUCLEOTIDE SEQUENCE [LARGE SCALE GENOMIC DNA]</scope>
    <source>
        <strain evidence="6">AWRI3580</strain>
    </source>
</reference>
<dbReference type="EC" id="2.1.1.201" evidence="4"/>
<comment type="subunit">
    <text evidence="4">Component of a multi-subunit COQ enzyme complex, composed of at least COQ3, COQ4, COQ5, COQ6, COQ7 and COQ9.</text>
</comment>
<comment type="subcellular location">
    <subcellularLocation>
        <location evidence="4">Mitochondrion inner membrane</location>
        <topology evidence="4">Peripheral membrane protein</topology>
        <orientation evidence="4">Matrix side</orientation>
    </subcellularLocation>
</comment>
<keyword evidence="4" id="KW-0472">Membrane</keyword>
<comment type="caution">
    <text evidence="5">The sequence shown here is derived from an EMBL/GenBank/DDBJ whole genome shotgun (WGS) entry which is preliminary data.</text>
</comment>
<dbReference type="PANTHER" id="PTHR43591:SF24">
    <property type="entry name" value="2-METHOXY-6-POLYPRENYL-1,4-BENZOQUINOL METHYLASE, MITOCHONDRIAL"/>
    <property type="match status" value="1"/>
</dbReference>
<keyword evidence="1 4" id="KW-0489">Methyltransferase</keyword>
<keyword evidence="4" id="KW-0831">Ubiquinone biosynthesis</keyword>
<keyword evidence="3 4" id="KW-0949">S-adenosyl-L-methionine</keyword>
<feature type="binding site" evidence="4">
    <location>
        <position position="138"/>
    </location>
    <ligand>
        <name>S-adenosyl-L-methionine</name>
        <dbReference type="ChEBI" id="CHEBI:59789"/>
    </ligand>
</feature>
<accession>A0A1E5RPJ7</accession>
<organism evidence="5 6">
    <name type="scientific">Hanseniaspora uvarum</name>
    <name type="common">Yeast</name>
    <name type="synonym">Kloeckera apiculata</name>
    <dbReference type="NCBI Taxonomy" id="29833"/>
    <lineage>
        <taxon>Eukaryota</taxon>
        <taxon>Fungi</taxon>
        <taxon>Dikarya</taxon>
        <taxon>Ascomycota</taxon>
        <taxon>Saccharomycotina</taxon>
        <taxon>Saccharomycetes</taxon>
        <taxon>Saccharomycodales</taxon>
        <taxon>Saccharomycodaceae</taxon>
        <taxon>Hanseniaspora</taxon>
    </lineage>
</organism>
<evidence type="ECO:0000256" key="3">
    <source>
        <dbReference type="ARBA" id="ARBA00022691"/>
    </source>
</evidence>
<name>A0A1E5RPJ7_HANUV</name>
<dbReference type="InterPro" id="IPR029063">
    <property type="entry name" value="SAM-dependent_MTases_sf"/>
</dbReference>
<gene>
    <name evidence="4" type="primary">COQ5</name>
    <name evidence="5" type="ORF">AWRI3580_g1952</name>
</gene>
<dbReference type="PROSITE" id="PS51608">
    <property type="entry name" value="SAM_MT_UBIE"/>
    <property type="match status" value="1"/>
</dbReference>
<dbReference type="InterPro" id="IPR004033">
    <property type="entry name" value="UbiE/COQ5_MeTrFase"/>
</dbReference>
<dbReference type="PANTHER" id="PTHR43591">
    <property type="entry name" value="METHYLTRANSFERASE"/>
    <property type="match status" value="1"/>
</dbReference>
<dbReference type="Gene3D" id="3.40.50.150">
    <property type="entry name" value="Vaccinia Virus protein VP39"/>
    <property type="match status" value="1"/>
</dbReference>
<comment type="pathway">
    <text evidence="4">Cofactor biosynthesis; ubiquinone biosynthesis.</text>
</comment>
<dbReference type="AlphaFoldDB" id="A0A1E5RPJ7"/>
<feature type="binding site" evidence="4">
    <location>
        <position position="188"/>
    </location>
    <ligand>
        <name>S-adenosyl-L-methionine</name>
        <dbReference type="ChEBI" id="CHEBI:59789"/>
    </ligand>
</feature>
<dbReference type="PROSITE" id="PS01184">
    <property type="entry name" value="UBIE_2"/>
    <property type="match status" value="1"/>
</dbReference>
<evidence type="ECO:0000256" key="1">
    <source>
        <dbReference type="ARBA" id="ARBA00022603"/>
    </source>
</evidence>
<dbReference type="OrthoDB" id="6329284at2759"/>
<dbReference type="SUPFAM" id="SSF53335">
    <property type="entry name" value="S-adenosyl-L-methionine-dependent methyltransferases"/>
    <property type="match status" value="1"/>
</dbReference>
<proteinExistence type="inferred from homology"/>
<dbReference type="STRING" id="29833.A0A1E5RPJ7"/>
<dbReference type="Proteomes" id="UP000095358">
    <property type="component" value="Unassembled WGS sequence"/>
</dbReference>
<dbReference type="InterPro" id="IPR023576">
    <property type="entry name" value="UbiE/COQ5_MeTrFase_CS"/>
</dbReference>
<feature type="binding site" evidence="4">
    <location>
        <position position="112"/>
    </location>
    <ligand>
        <name>S-adenosyl-L-methionine</name>
        <dbReference type="ChEBI" id="CHEBI:59789"/>
    </ligand>
</feature>
<keyword evidence="2 4" id="KW-0808">Transferase</keyword>